<feature type="transmembrane region" description="Helical" evidence="1">
    <location>
        <begin position="12"/>
        <end position="38"/>
    </location>
</feature>
<dbReference type="Proteomes" id="UP000582213">
    <property type="component" value="Unassembled WGS sequence"/>
</dbReference>
<comment type="caution">
    <text evidence="2">The sequence shown here is derived from an EMBL/GenBank/DDBJ whole genome shotgun (WGS) entry which is preliminary data.</text>
</comment>
<name>A0A7J9RSN1_SULOH</name>
<sequence length="81" mass="9256">MLRKINKATSNALLFLLLISLRLLSLEKLMILFLPFLIASDSTFFLINIALIPLAIILLIMSAILRFYQIIVRRVSSLHQS</sequence>
<protein>
    <submittedName>
        <fullName evidence="2">Uncharacterized protein</fullName>
    </submittedName>
</protein>
<keyword evidence="1" id="KW-0472">Membrane</keyword>
<organism evidence="2 3">
    <name type="scientific">Sulfurisphaera ohwakuensis</name>
    <dbReference type="NCBI Taxonomy" id="69656"/>
    <lineage>
        <taxon>Archaea</taxon>
        <taxon>Thermoproteota</taxon>
        <taxon>Thermoprotei</taxon>
        <taxon>Sulfolobales</taxon>
        <taxon>Sulfolobaceae</taxon>
        <taxon>Sulfurisphaera</taxon>
    </lineage>
</organism>
<feature type="transmembrane region" description="Helical" evidence="1">
    <location>
        <begin position="44"/>
        <end position="68"/>
    </location>
</feature>
<dbReference type="EMBL" id="JACHFY010000007">
    <property type="protein sequence ID" value="MBB5253765.1"/>
    <property type="molecule type" value="Genomic_DNA"/>
</dbReference>
<dbReference type="RefSeq" id="WP_390530339.1">
    <property type="nucleotide sequence ID" value="NZ_AP031374.1"/>
</dbReference>
<proteinExistence type="predicted"/>
<evidence type="ECO:0000313" key="2">
    <source>
        <dbReference type="EMBL" id="MBB5253765.1"/>
    </source>
</evidence>
<keyword evidence="1" id="KW-0812">Transmembrane</keyword>
<evidence type="ECO:0000256" key="1">
    <source>
        <dbReference type="SAM" id="Phobius"/>
    </source>
</evidence>
<accession>A0A7J9RSN1</accession>
<dbReference type="AlphaFoldDB" id="A0A7J9RSN1"/>
<gene>
    <name evidence="2" type="ORF">HNQ62_001536</name>
</gene>
<dbReference type="GeneID" id="95644859"/>
<keyword evidence="1" id="KW-1133">Transmembrane helix</keyword>
<evidence type="ECO:0000313" key="3">
    <source>
        <dbReference type="Proteomes" id="UP000582213"/>
    </source>
</evidence>
<reference evidence="2 3" key="1">
    <citation type="submission" date="2020-08" db="EMBL/GenBank/DDBJ databases">
        <title>Genomic Encyclopedia of Type Strains, Phase IV (KMG-IV): sequencing the most valuable type-strain genomes for metagenomic binning, comparative biology and taxonomic classification.</title>
        <authorList>
            <person name="Goeker M."/>
        </authorList>
    </citation>
    <scope>NUCLEOTIDE SEQUENCE [LARGE SCALE GENOMIC DNA]</scope>
    <source>
        <strain evidence="2 3">DSM 12421</strain>
    </source>
</reference>